<organism evidence="3 5">
    <name type="scientific">Nonlabens ulvanivorans</name>
    <name type="common">Persicivirga ulvanivorans</name>
    <dbReference type="NCBI Taxonomy" id="906888"/>
    <lineage>
        <taxon>Bacteria</taxon>
        <taxon>Pseudomonadati</taxon>
        <taxon>Bacteroidota</taxon>
        <taxon>Flavobacteriia</taxon>
        <taxon>Flavobacteriales</taxon>
        <taxon>Flavobacteriaceae</taxon>
        <taxon>Nonlabens</taxon>
    </lineage>
</organism>
<dbReference type="AlphaFoldDB" id="A0A090W9Z4"/>
<name>A0A090W9Z4_NONUL</name>
<dbReference type="Proteomes" id="UP000029226">
    <property type="component" value="Unassembled WGS sequence"/>
</dbReference>
<comment type="caution">
    <text evidence="3">The sequence shown here is derived from an EMBL/GenBank/DDBJ whole genome shotgun (WGS) entry which is preliminary data.</text>
</comment>
<evidence type="ECO:0000313" key="2">
    <source>
        <dbReference type="EMBL" id="GAK98541.1"/>
    </source>
</evidence>
<dbReference type="EMBL" id="BBNT01000001">
    <property type="protein sequence ID" value="GAL73840.1"/>
    <property type="molecule type" value="Genomic_DNA"/>
</dbReference>
<reference evidence="4 5" key="1">
    <citation type="journal article" date="2014" name="Genome Announc.">
        <title>Draft Genome Sequences of Marine Flavobacterium Nonlabens Strains NR17, NR24, NR27, NR32, NR33, and Ara13.</title>
        <authorList>
            <person name="Nakanishi M."/>
            <person name="Meirelles P."/>
            <person name="Suzuki R."/>
            <person name="Takatani N."/>
            <person name="Mino S."/>
            <person name="Suda W."/>
            <person name="Oshima K."/>
            <person name="Hattori M."/>
            <person name="Ohkuma M."/>
            <person name="Hosokawa M."/>
            <person name="Miyashita K."/>
            <person name="Thompson F.L."/>
            <person name="Niwa A."/>
            <person name="Sawabe T."/>
            <person name="Sawabe T."/>
        </authorList>
    </citation>
    <scope>NUCLEOTIDE SEQUENCE [LARGE SCALE GENOMIC DNA]</scope>
    <source>
        <strain evidence="3">JCM 19275</strain>
        <strain evidence="2">JCM 19314</strain>
        <strain evidence="5">JCM19275</strain>
        <strain evidence="4">JCM19314</strain>
    </source>
</reference>
<evidence type="ECO:0000313" key="4">
    <source>
        <dbReference type="Proteomes" id="UP000029226"/>
    </source>
</evidence>
<dbReference type="EMBL" id="BBMM01000001">
    <property type="protein sequence ID" value="GAK98541.1"/>
    <property type="molecule type" value="Genomic_DNA"/>
</dbReference>
<evidence type="ECO:0000313" key="3">
    <source>
        <dbReference type="EMBL" id="GAL73840.1"/>
    </source>
</evidence>
<protein>
    <submittedName>
        <fullName evidence="3">Uncharacterized protein</fullName>
    </submittedName>
</protein>
<evidence type="ECO:0000313" key="5">
    <source>
        <dbReference type="Proteomes" id="UP000029647"/>
    </source>
</evidence>
<accession>A0A090W9Z4</accession>
<dbReference type="Proteomes" id="UP000029647">
    <property type="component" value="Unassembled WGS sequence"/>
</dbReference>
<sequence>MRCVTRWITITHTDDPCDTGGGGGSGNSNPPSGGDNGVTSGSPPDDEEPDKSIIGIGPNDGLDSINNLETDPLCEDVGKRFNEEEFKNRIEQLDDKLDET</sequence>
<feature type="region of interest" description="Disordered" evidence="1">
    <location>
        <begin position="12"/>
        <end position="70"/>
    </location>
</feature>
<evidence type="ECO:0000256" key="1">
    <source>
        <dbReference type="SAM" id="MobiDB-lite"/>
    </source>
</evidence>
<gene>
    <name evidence="3" type="ORF">JCM19275_2687</name>
    <name evidence="2" type="ORF">JCM19314_2572</name>
</gene>
<proteinExistence type="predicted"/>